<dbReference type="AlphaFoldDB" id="W9NK88"/>
<organism evidence="1">
    <name type="scientific">Fusarium oxysporum f. sp. pisi HDV247</name>
    <dbReference type="NCBI Taxonomy" id="1080344"/>
    <lineage>
        <taxon>Eukaryota</taxon>
        <taxon>Fungi</taxon>
        <taxon>Dikarya</taxon>
        <taxon>Ascomycota</taxon>
        <taxon>Pezizomycotina</taxon>
        <taxon>Sordariomycetes</taxon>
        <taxon>Hypocreomycetidae</taxon>
        <taxon>Hypocreales</taxon>
        <taxon>Nectriaceae</taxon>
        <taxon>Fusarium</taxon>
        <taxon>Fusarium oxysporum species complex</taxon>
    </lineage>
</organism>
<proteinExistence type="predicted"/>
<gene>
    <name evidence="1" type="ORF">FOVG_18232</name>
</gene>
<reference evidence="1" key="2">
    <citation type="submission" date="2012-05" db="EMBL/GenBank/DDBJ databases">
        <title>Annotation of the Genome Sequence of Fusarium oxysporum HDV247.</title>
        <authorList>
            <consortium name="The Broad Institute Genomics Platform"/>
            <person name="Ma L.-J."/>
            <person name="Corby-Kistler H."/>
            <person name="Broz K."/>
            <person name="Gale L.R."/>
            <person name="Jonkers W."/>
            <person name="O'Donnell K."/>
            <person name="Ploetz R."/>
            <person name="Steinberg C."/>
            <person name="Schwartz D.C."/>
            <person name="VanEtten H."/>
            <person name="Zhou S."/>
            <person name="Young S.K."/>
            <person name="Zeng Q."/>
            <person name="Gargeya S."/>
            <person name="Fitzgerald M."/>
            <person name="Abouelleil A."/>
            <person name="Alvarado L."/>
            <person name="Chapman S.B."/>
            <person name="Gainer-Dewar J."/>
            <person name="Goldberg J."/>
            <person name="Griggs A."/>
            <person name="Gujja S."/>
            <person name="Hansen M."/>
            <person name="Howarth C."/>
            <person name="Imamovic A."/>
            <person name="Ireland A."/>
            <person name="Larimer J."/>
            <person name="McCowan C."/>
            <person name="Murphy C."/>
            <person name="Pearson M."/>
            <person name="Poon T.W."/>
            <person name="Priest M."/>
            <person name="Roberts A."/>
            <person name="Saif S."/>
            <person name="Shea T."/>
            <person name="Sykes S."/>
            <person name="Wortman J."/>
            <person name="Nusbaum C."/>
            <person name="Birren B."/>
        </authorList>
    </citation>
    <scope>NUCLEOTIDE SEQUENCE</scope>
    <source>
        <strain evidence="1">HDV247</strain>
    </source>
</reference>
<accession>W9NK88</accession>
<evidence type="ECO:0000313" key="1">
    <source>
        <dbReference type="EMBL" id="EXA30402.1"/>
    </source>
</evidence>
<dbReference type="EMBL" id="JH651054">
    <property type="protein sequence ID" value="EXA30402.1"/>
    <property type="molecule type" value="Genomic_DNA"/>
</dbReference>
<sequence length="40" mass="4519">MIEFVRASKTGCGMSYRRIFQALSQDRSEYAIRYASAALA</sequence>
<name>W9NK88_FUSOX</name>
<dbReference type="Proteomes" id="UP000030751">
    <property type="component" value="Unassembled WGS sequence"/>
</dbReference>
<protein>
    <submittedName>
        <fullName evidence="1">Uncharacterized protein</fullName>
    </submittedName>
</protein>
<dbReference type="HOGENOM" id="CLU_212893_0_0_1"/>
<reference evidence="1" key="1">
    <citation type="submission" date="2011-10" db="EMBL/GenBank/DDBJ databases">
        <title>The Genome Sequence of Fusarium oxysporum HDV247.</title>
        <authorList>
            <consortium name="The Broad Institute Genome Sequencing Platform"/>
            <person name="Ma L.-J."/>
            <person name="Gale L.R."/>
            <person name="Schwartz D.C."/>
            <person name="Zhou S."/>
            <person name="Corby-Kistler H."/>
            <person name="Young S.K."/>
            <person name="Zeng Q."/>
            <person name="Gargeya S."/>
            <person name="Fitzgerald M."/>
            <person name="Haas B."/>
            <person name="Abouelleil A."/>
            <person name="Alvarado L."/>
            <person name="Arachchi H.M."/>
            <person name="Berlin A."/>
            <person name="Brown A."/>
            <person name="Chapman S.B."/>
            <person name="Chen Z."/>
            <person name="Dunbar C."/>
            <person name="Freedman E."/>
            <person name="Gearin G."/>
            <person name="Goldberg J."/>
            <person name="Griggs A."/>
            <person name="Gujja S."/>
            <person name="Heiman D."/>
            <person name="Howarth C."/>
            <person name="Larson L."/>
            <person name="Lui A."/>
            <person name="MacDonald P.J.P."/>
            <person name="Montmayeur A."/>
            <person name="Murphy C."/>
            <person name="Neiman D."/>
            <person name="Pearson M."/>
            <person name="Priest M."/>
            <person name="Roberts A."/>
            <person name="Saif S."/>
            <person name="Shea T."/>
            <person name="Shenoy N."/>
            <person name="Sisk P."/>
            <person name="Stolte C."/>
            <person name="Sykes S."/>
            <person name="Wortman J."/>
            <person name="Nusbaum C."/>
            <person name="Birren B."/>
        </authorList>
    </citation>
    <scope>NUCLEOTIDE SEQUENCE [LARGE SCALE GENOMIC DNA]</scope>
    <source>
        <strain evidence="1">HDV247</strain>
    </source>
</reference>